<dbReference type="STRING" id="112901.SAMN04488500_109147"/>
<dbReference type="InterPro" id="IPR006146">
    <property type="entry name" value="5'-Nucleotdase_CS"/>
</dbReference>
<evidence type="ECO:0000313" key="5">
    <source>
        <dbReference type="EMBL" id="SMC80367.1"/>
    </source>
</evidence>
<dbReference type="InterPro" id="IPR008334">
    <property type="entry name" value="5'-Nucleotdase_C"/>
</dbReference>
<proteinExistence type="inferred from homology"/>
<dbReference type="Pfam" id="PF00149">
    <property type="entry name" value="Metallophos"/>
    <property type="match status" value="1"/>
</dbReference>
<dbReference type="CDD" id="cd00845">
    <property type="entry name" value="MPP_UshA_N_like"/>
    <property type="match status" value="1"/>
</dbReference>
<dbReference type="GO" id="GO:0000166">
    <property type="term" value="F:nucleotide binding"/>
    <property type="evidence" value="ECO:0007669"/>
    <property type="project" value="UniProtKB-KW"/>
</dbReference>
<evidence type="ECO:0000259" key="4">
    <source>
        <dbReference type="Pfam" id="PF02872"/>
    </source>
</evidence>
<feature type="domain" description="Calcineurin-like phosphoesterase" evidence="3">
    <location>
        <begin position="48"/>
        <end position="261"/>
    </location>
</feature>
<comment type="similarity">
    <text evidence="2">Belongs to the 5'-nucleotidase family.</text>
</comment>
<reference evidence="5 6" key="1">
    <citation type="submission" date="2017-04" db="EMBL/GenBank/DDBJ databases">
        <authorList>
            <person name="Afonso C.L."/>
            <person name="Miller P.J."/>
            <person name="Scott M.A."/>
            <person name="Spackman E."/>
            <person name="Goraichik I."/>
            <person name="Dimitrov K.M."/>
            <person name="Suarez D.L."/>
            <person name="Swayne D.E."/>
        </authorList>
    </citation>
    <scope>NUCLEOTIDE SEQUENCE [LARGE SCALE GENOMIC DNA]</scope>
    <source>
        <strain evidence="5 6">DSM 5090</strain>
    </source>
</reference>
<feature type="signal peptide" evidence="2">
    <location>
        <begin position="1"/>
        <end position="34"/>
    </location>
</feature>
<accession>A0A1W2C532</accession>
<dbReference type="GO" id="GO:0009166">
    <property type="term" value="P:nucleotide catabolic process"/>
    <property type="evidence" value="ECO:0007669"/>
    <property type="project" value="InterPro"/>
</dbReference>
<dbReference type="GO" id="GO:0016788">
    <property type="term" value="F:hydrolase activity, acting on ester bonds"/>
    <property type="evidence" value="ECO:0007669"/>
    <property type="project" value="InterPro"/>
</dbReference>
<dbReference type="SUPFAM" id="SSF55816">
    <property type="entry name" value="5'-nucleotidase (syn. UDP-sugar hydrolase), C-terminal domain"/>
    <property type="match status" value="1"/>
</dbReference>
<dbReference type="GO" id="GO:0046872">
    <property type="term" value="F:metal ion binding"/>
    <property type="evidence" value="ECO:0007669"/>
    <property type="project" value="InterPro"/>
</dbReference>
<dbReference type="RefSeq" id="WP_084576045.1">
    <property type="nucleotide sequence ID" value="NZ_CP155572.1"/>
</dbReference>
<dbReference type="GO" id="GO:0030288">
    <property type="term" value="C:outer membrane-bounded periplasmic space"/>
    <property type="evidence" value="ECO:0007669"/>
    <property type="project" value="TreeGrafter"/>
</dbReference>
<dbReference type="InterPro" id="IPR006179">
    <property type="entry name" value="5_nucleotidase/apyrase"/>
</dbReference>
<dbReference type="Proteomes" id="UP000192738">
    <property type="component" value="Unassembled WGS sequence"/>
</dbReference>
<sequence>MGKVHRKIVVSKFKHCLLLISFMLSMTLMVEHVAAESAGSNDIIHLQILSVNDFHGALVESGKNLGAAKLAQFLKEAKAQNPDGTLLFSAGDMFQGSLDSNLLRGKSVVDVMNYAGFDAMTLGNHEFDWGIDILKQRIAQSKFPYVCANILDKSSGKPIEYVKPYTILKRNGVNIGVIGIATPETAFKTNPKIIANYTFADPAKTVNSLVPKLKQQGADVIVVLTHLASFMDERGNISGEAATLAIQAVGVDAIVSGHSHQLVSGKVGSVPVVQAGYNGRAVGKIELFYNKVSHKVESTNVSVDKLPVSGLLADRDTQVMLEESQRELETVKNVIVGHAAHALSHDRYELSETLLGQFITDNMRQATEADIAFQNTGGLRTGISAGTVTMGNLYEVLPFDNTLCTVAMTGKEILKVLEYGLMNDKVGMIQYSGIKVSYDAAKGRVIAVTLADGTQLDLEKTYKVVTNDFMAAGGDGFTMFQNGQNLHDTCIPVRDIVADAIRNQKVIDFTGDDRWDQLSREQQKDAA</sequence>
<dbReference type="InterPro" id="IPR004843">
    <property type="entry name" value="Calcineurin-like_PHP"/>
</dbReference>
<dbReference type="InterPro" id="IPR036907">
    <property type="entry name" value="5'-Nucleotdase_C_sf"/>
</dbReference>
<dbReference type="EMBL" id="FWXI01000009">
    <property type="protein sequence ID" value="SMC80367.1"/>
    <property type="molecule type" value="Genomic_DNA"/>
</dbReference>
<dbReference type="InterPro" id="IPR029052">
    <property type="entry name" value="Metallo-depent_PP-like"/>
</dbReference>
<dbReference type="AlphaFoldDB" id="A0A1W2C532"/>
<dbReference type="PROSITE" id="PS00786">
    <property type="entry name" value="5_NUCLEOTIDASE_2"/>
    <property type="match status" value="1"/>
</dbReference>
<feature type="domain" description="5'-Nucleotidase C-terminal" evidence="4">
    <location>
        <begin position="336"/>
        <end position="481"/>
    </location>
</feature>
<protein>
    <submittedName>
        <fullName evidence="5">2',3'-cyclic-nucleotide 2'-phosphodiesterase / 3'-nucleotidase</fullName>
    </submittedName>
</protein>
<feature type="chain" id="PRO_5039744392" evidence="2">
    <location>
        <begin position="35"/>
        <end position="527"/>
    </location>
</feature>
<keyword evidence="2" id="KW-0378">Hydrolase</keyword>
<dbReference type="Gene3D" id="3.90.780.10">
    <property type="entry name" value="5'-Nucleotidase, C-terminal domain"/>
    <property type="match status" value="1"/>
</dbReference>
<keyword evidence="2" id="KW-0547">Nucleotide-binding</keyword>
<dbReference type="SUPFAM" id="SSF56300">
    <property type="entry name" value="Metallo-dependent phosphatases"/>
    <property type="match status" value="1"/>
</dbReference>
<organism evidence="5 6">
    <name type="scientific">Sporomusa malonica</name>
    <dbReference type="NCBI Taxonomy" id="112901"/>
    <lineage>
        <taxon>Bacteria</taxon>
        <taxon>Bacillati</taxon>
        <taxon>Bacillota</taxon>
        <taxon>Negativicutes</taxon>
        <taxon>Selenomonadales</taxon>
        <taxon>Sporomusaceae</taxon>
        <taxon>Sporomusa</taxon>
    </lineage>
</organism>
<keyword evidence="6" id="KW-1185">Reference proteome</keyword>
<dbReference type="PRINTS" id="PR01607">
    <property type="entry name" value="APYRASEFAMLY"/>
</dbReference>
<dbReference type="PANTHER" id="PTHR11575">
    <property type="entry name" value="5'-NUCLEOTIDASE-RELATED"/>
    <property type="match status" value="1"/>
</dbReference>
<gene>
    <name evidence="5" type="ORF">SAMN04488500_109147</name>
</gene>
<evidence type="ECO:0000256" key="2">
    <source>
        <dbReference type="RuleBase" id="RU362119"/>
    </source>
</evidence>
<dbReference type="Pfam" id="PF02872">
    <property type="entry name" value="5_nucleotid_C"/>
    <property type="match status" value="1"/>
</dbReference>
<evidence type="ECO:0000313" key="6">
    <source>
        <dbReference type="Proteomes" id="UP000192738"/>
    </source>
</evidence>
<name>A0A1W2C532_9FIRM</name>
<evidence type="ECO:0000259" key="3">
    <source>
        <dbReference type="Pfam" id="PF00149"/>
    </source>
</evidence>
<dbReference type="Gene3D" id="3.60.21.10">
    <property type="match status" value="1"/>
</dbReference>
<keyword evidence="1 2" id="KW-0732">Signal</keyword>
<dbReference type="PANTHER" id="PTHR11575:SF24">
    <property type="entry name" value="5'-NUCLEOTIDASE"/>
    <property type="match status" value="1"/>
</dbReference>
<dbReference type="OrthoDB" id="7820733at2"/>
<evidence type="ECO:0000256" key="1">
    <source>
        <dbReference type="ARBA" id="ARBA00022729"/>
    </source>
</evidence>